<feature type="transmembrane region" description="Helical" evidence="5">
    <location>
        <begin position="202"/>
        <end position="221"/>
    </location>
</feature>
<dbReference type="EMBL" id="CAJNOK010014072">
    <property type="protein sequence ID" value="CAF1197142.1"/>
    <property type="molecule type" value="Genomic_DNA"/>
</dbReference>
<name>A0A8S2EDR8_9BILA</name>
<keyword evidence="3 5" id="KW-1133">Transmembrane helix</keyword>
<dbReference type="PANTHER" id="PTHR13800:SF1">
    <property type="entry name" value="TRANSIENT RECEPTOR POTENTIAL CATION CHANNEL TRPM"/>
    <property type="match status" value="1"/>
</dbReference>
<dbReference type="GO" id="GO:0051262">
    <property type="term" value="P:protein tetramerization"/>
    <property type="evidence" value="ECO:0007669"/>
    <property type="project" value="InterPro"/>
</dbReference>
<evidence type="ECO:0000256" key="1">
    <source>
        <dbReference type="ARBA" id="ARBA00004141"/>
    </source>
</evidence>
<evidence type="ECO:0000256" key="4">
    <source>
        <dbReference type="ARBA" id="ARBA00023136"/>
    </source>
</evidence>
<feature type="domain" description="Ion transport" evidence="6">
    <location>
        <begin position="207"/>
        <end position="444"/>
    </location>
</feature>
<evidence type="ECO:0000256" key="3">
    <source>
        <dbReference type="ARBA" id="ARBA00022989"/>
    </source>
</evidence>
<dbReference type="Gene3D" id="1.20.5.1010">
    <property type="entry name" value="TRPM, tetramerisation domain"/>
    <property type="match status" value="1"/>
</dbReference>
<dbReference type="Pfam" id="PF00520">
    <property type="entry name" value="Ion_trans"/>
    <property type="match status" value="1"/>
</dbReference>
<evidence type="ECO:0000259" key="7">
    <source>
        <dbReference type="Pfam" id="PF16519"/>
    </source>
</evidence>
<feature type="transmembrane region" description="Helical" evidence="5">
    <location>
        <begin position="967"/>
        <end position="988"/>
    </location>
</feature>
<feature type="transmembrane region" description="Helical" evidence="5">
    <location>
        <begin position="333"/>
        <end position="352"/>
    </location>
</feature>
<organism evidence="8 10">
    <name type="scientific">Didymodactylos carnosus</name>
    <dbReference type="NCBI Taxonomy" id="1234261"/>
    <lineage>
        <taxon>Eukaryota</taxon>
        <taxon>Metazoa</taxon>
        <taxon>Spiralia</taxon>
        <taxon>Gnathifera</taxon>
        <taxon>Rotifera</taxon>
        <taxon>Eurotatoria</taxon>
        <taxon>Bdelloidea</taxon>
        <taxon>Philodinida</taxon>
        <taxon>Philodinidae</taxon>
        <taxon>Didymodactylos</taxon>
    </lineage>
</organism>
<comment type="subcellular location">
    <subcellularLocation>
        <location evidence="1">Membrane</location>
        <topology evidence="1">Multi-pass membrane protein</topology>
    </subcellularLocation>
</comment>
<dbReference type="GO" id="GO:0005261">
    <property type="term" value="F:monoatomic cation channel activity"/>
    <property type="evidence" value="ECO:0007669"/>
    <property type="project" value="TreeGrafter"/>
</dbReference>
<dbReference type="InterPro" id="IPR032415">
    <property type="entry name" value="TRPM_tetra"/>
</dbReference>
<feature type="transmembrane region" description="Helical" evidence="5">
    <location>
        <begin position="936"/>
        <end position="955"/>
    </location>
</feature>
<keyword evidence="4 5" id="KW-0472">Membrane</keyword>
<keyword evidence="2 5" id="KW-0812">Transmembrane</keyword>
<comment type="caution">
    <text evidence="8">The sequence shown here is derived from an EMBL/GenBank/DDBJ whole genome shotgun (WGS) entry which is preliminary data.</text>
</comment>
<evidence type="ECO:0000256" key="5">
    <source>
        <dbReference type="SAM" id="Phobius"/>
    </source>
</evidence>
<dbReference type="InterPro" id="IPR050927">
    <property type="entry name" value="TRPM"/>
</dbReference>
<dbReference type="Gene3D" id="1.20.140.150">
    <property type="match status" value="1"/>
</dbReference>
<sequence length="1001" mass="115378">VIGAILFPPLVFRIEFKTPEELQQMPKTAEEHLATHEDEEISNNDEDDTEEDSINLGVVFDSSRRSKSVQETSIDNNFLQQSRNSRVDSIHLSPSKLTQYKDMLDSKNITPATTITDIHSIPTHTQSLMTTSSISKQQQKQRETNIPWIRRFVHSLSNKDKYNHSMDLFHLPTAKSDGNIKKRTLSIKERFYEFYNAPITKFWQNALFFLIFLLLFTYMVLVRTPPKPSIPEILVTIYLGTFAFDTIREICSAASPRFIKKLTLYFSDFIHIFDTLALIAYGIGFILRFYPRTIHIGRLFYCLDVSYWYLHLLIYISVSKTVGPYINIAAQNLIDLFNFIIIILVVLMSFGVSRQAIRYPDRSWTWDSVKQIFIEPYFMIYGEVYADTIDPPCTAEKSSEPECQPGFWITPITMTAFLIFCNILLLSILIATFNNTYLRISKQSDQLWKYQRYFIVLKYEAKPMLAPPLIFISHILFVLKLLYRCCRSQKLKLDHGLKLFLNEKEVSDIHDFEEENMDEYFAAKDKLVRNTTAELVATTAERVDSIALRTDDIYQRETHHKIVLQNLDWRLQRLEELNLQIFASVQTIASGSPLQFKTTSPLLVRDECRQKVASNSYFNDDNQYETSVHHKSNNINNFKFNMENISIPSVLDPVVNERIGLGEQQPLEKALKKLNINVKLLNNNISENEHYRRDSIVPCVSTVVVKTNEYTSITDSIDTSMYSRSTSPVQYLSSLTCEKMKPLRSETKTAEKDNNIRDHDMLHSAEESTHNLIGQFIKKRDRKLSINTVNNQSNVTQQTTIQQRRYSLSDNKNESTTTISLLEMPRMREYAELIKISIPIVQEKEHERNNHDDDDNGEPFNLVMNRGKAKGLKVMSSAKAVNSDNDKGVPTLCYNSSTHTPTVLALSGLILIFIGLILTIVSSLYNLEQVKQKRNISYTAIIVLFIGSIILDITYVSYSNIQRQFGYSYFLMVISHLFTFLAVILVAFSTGSIHQLSEINS</sequence>
<dbReference type="Pfam" id="PF16519">
    <property type="entry name" value="TRPM_tetra"/>
    <property type="match status" value="1"/>
</dbReference>
<dbReference type="PANTHER" id="PTHR13800">
    <property type="entry name" value="TRANSIENT RECEPTOR POTENTIAL CATION CHANNEL, SUBFAMILY M, MEMBER 6"/>
    <property type="match status" value="1"/>
</dbReference>
<dbReference type="Proteomes" id="UP000677228">
    <property type="component" value="Unassembled WGS sequence"/>
</dbReference>
<evidence type="ECO:0000313" key="10">
    <source>
        <dbReference type="Proteomes" id="UP000677228"/>
    </source>
</evidence>
<dbReference type="GO" id="GO:0005886">
    <property type="term" value="C:plasma membrane"/>
    <property type="evidence" value="ECO:0007669"/>
    <property type="project" value="TreeGrafter"/>
</dbReference>
<feature type="transmembrane region" description="Helical" evidence="5">
    <location>
        <begin position="263"/>
        <end position="287"/>
    </location>
</feature>
<gene>
    <name evidence="8" type="ORF">OVA965_LOCUS23805</name>
    <name evidence="9" type="ORF">TMI583_LOCUS24524</name>
</gene>
<feature type="transmembrane region" description="Helical" evidence="5">
    <location>
        <begin position="307"/>
        <end position="326"/>
    </location>
</feature>
<proteinExistence type="predicted"/>
<dbReference type="InterPro" id="IPR037162">
    <property type="entry name" value="TRPM_tetra_sf"/>
</dbReference>
<evidence type="ECO:0000259" key="6">
    <source>
        <dbReference type="Pfam" id="PF00520"/>
    </source>
</evidence>
<evidence type="ECO:0000256" key="2">
    <source>
        <dbReference type="ARBA" id="ARBA00022692"/>
    </source>
</evidence>
<accession>A0A8S2EDR8</accession>
<feature type="transmembrane region" description="Helical" evidence="5">
    <location>
        <begin position="464"/>
        <end position="483"/>
    </location>
</feature>
<dbReference type="Proteomes" id="UP000682733">
    <property type="component" value="Unassembled WGS sequence"/>
</dbReference>
<dbReference type="EMBL" id="CAJOBA010035602">
    <property type="protein sequence ID" value="CAF4007371.1"/>
    <property type="molecule type" value="Genomic_DNA"/>
</dbReference>
<evidence type="ECO:0000313" key="9">
    <source>
        <dbReference type="EMBL" id="CAF4007371.1"/>
    </source>
</evidence>
<feature type="transmembrane region" description="Helical" evidence="5">
    <location>
        <begin position="903"/>
        <end position="924"/>
    </location>
</feature>
<feature type="non-terminal residue" evidence="8">
    <location>
        <position position="1001"/>
    </location>
</feature>
<dbReference type="InterPro" id="IPR005821">
    <property type="entry name" value="Ion_trans_dom"/>
</dbReference>
<reference evidence="8" key="1">
    <citation type="submission" date="2021-02" db="EMBL/GenBank/DDBJ databases">
        <authorList>
            <person name="Nowell W R."/>
        </authorList>
    </citation>
    <scope>NUCLEOTIDE SEQUENCE</scope>
</reference>
<protein>
    <submittedName>
        <fullName evidence="8">Uncharacterized protein</fullName>
    </submittedName>
</protein>
<feature type="domain" description="TRPM tetramerisation" evidence="7">
    <location>
        <begin position="536"/>
        <end position="582"/>
    </location>
</feature>
<feature type="transmembrane region" description="Helical" evidence="5">
    <location>
        <begin position="233"/>
        <end position="251"/>
    </location>
</feature>
<dbReference type="GO" id="GO:0030001">
    <property type="term" value="P:metal ion transport"/>
    <property type="evidence" value="ECO:0007669"/>
    <property type="project" value="TreeGrafter"/>
</dbReference>
<dbReference type="AlphaFoldDB" id="A0A8S2EDR8"/>
<evidence type="ECO:0000313" key="8">
    <source>
        <dbReference type="EMBL" id="CAF1197142.1"/>
    </source>
</evidence>
<feature type="transmembrane region" description="Helical" evidence="5">
    <location>
        <begin position="407"/>
        <end position="433"/>
    </location>
</feature>